<gene>
    <name evidence="1" type="ORF">A3A40_00070</name>
</gene>
<dbReference type="AlphaFoldDB" id="A0A1F6EIT0"/>
<dbReference type="EMBL" id="MFMA01000051">
    <property type="protein sequence ID" value="OGG73554.1"/>
    <property type="molecule type" value="Genomic_DNA"/>
</dbReference>
<dbReference type="Proteomes" id="UP000178427">
    <property type="component" value="Unassembled WGS sequence"/>
</dbReference>
<accession>A0A1F6EIT0</accession>
<dbReference type="InterPro" id="IPR006311">
    <property type="entry name" value="TAT_signal"/>
</dbReference>
<sequence>MSNEDPNKTRISRRALIAAAVTTAAASAIPQVATSVPTPERASRDRPLEEWKPVTLEGGQIVRVTGLEHSADSFVANFRGIHDRIKRSKLVILEGGGPAGKMVAEVAAAVASDRKFIEDPYRLMHILMTDGRAVEFDVFYGALAGTALLENKRVFEIEPTYGITGELVNHVISAAGTLHLLSKTSQQAPNQLLRNAAAIQVLSNIKEQAGEAALRVGRSTAFDKVLQYNNEELLRFAWNLSDWRDLRVASAIKGLPSRIPGDWSKGETGEVFRGAEHGPALTHYLKTGIEPEAKRLTYPHWEVIAALDGSAPREDVREITKGGLKAIP</sequence>
<evidence type="ECO:0000313" key="1">
    <source>
        <dbReference type="EMBL" id="OGG73554.1"/>
    </source>
</evidence>
<comment type="caution">
    <text evidence="1">The sequence shown here is derived from an EMBL/GenBank/DDBJ whole genome shotgun (WGS) entry which is preliminary data.</text>
</comment>
<organism evidence="1 2">
    <name type="scientific">Candidatus Kaiserbacteria bacterium RIFCSPLOWO2_01_FULL_54_20</name>
    <dbReference type="NCBI Taxonomy" id="1798513"/>
    <lineage>
        <taxon>Bacteria</taxon>
        <taxon>Candidatus Kaiseribacteriota</taxon>
    </lineage>
</organism>
<reference evidence="1 2" key="1">
    <citation type="journal article" date="2016" name="Nat. Commun.">
        <title>Thousands of microbial genomes shed light on interconnected biogeochemical processes in an aquifer system.</title>
        <authorList>
            <person name="Anantharaman K."/>
            <person name="Brown C.T."/>
            <person name="Hug L.A."/>
            <person name="Sharon I."/>
            <person name="Castelle C.J."/>
            <person name="Probst A.J."/>
            <person name="Thomas B.C."/>
            <person name="Singh A."/>
            <person name="Wilkins M.J."/>
            <person name="Karaoz U."/>
            <person name="Brodie E.L."/>
            <person name="Williams K.H."/>
            <person name="Hubbard S.S."/>
            <person name="Banfield J.F."/>
        </authorList>
    </citation>
    <scope>NUCLEOTIDE SEQUENCE [LARGE SCALE GENOMIC DNA]</scope>
</reference>
<evidence type="ECO:0000313" key="2">
    <source>
        <dbReference type="Proteomes" id="UP000178427"/>
    </source>
</evidence>
<dbReference type="PROSITE" id="PS51318">
    <property type="entry name" value="TAT"/>
    <property type="match status" value="1"/>
</dbReference>
<name>A0A1F6EIT0_9BACT</name>
<protein>
    <submittedName>
        <fullName evidence="1">Uncharacterized protein</fullName>
    </submittedName>
</protein>
<proteinExistence type="predicted"/>